<name>A0ABP9B6G5_9MICC</name>
<reference evidence="2" key="1">
    <citation type="journal article" date="2019" name="Int. J. Syst. Evol. Microbiol.">
        <title>The Global Catalogue of Microorganisms (GCM) 10K type strain sequencing project: providing services to taxonomists for standard genome sequencing and annotation.</title>
        <authorList>
            <consortium name="The Broad Institute Genomics Platform"/>
            <consortium name="The Broad Institute Genome Sequencing Center for Infectious Disease"/>
            <person name="Wu L."/>
            <person name="Ma J."/>
        </authorList>
    </citation>
    <scope>NUCLEOTIDE SEQUENCE [LARGE SCALE GENOMIC DNA]</scope>
    <source>
        <strain evidence="2">JCM 18541</strain>
    </source>
</reference>
<accession>A0ABP9B6G5</accession>
<keyword evidence="2" id="KW-1185">Reference proteome</keyword>
<gene>
    <name evidence="1" type="ORF">GCM10023352_04520</name>
</gene>
<sequence>MSSGKDQSVGGDDFGADPLQFLGLLDGAAHGGSISGNQHIGGGTFLNLLYQLGGTGKVKDDINPGVGVLIGGFKIGTGVVEGGRGKNLYRRALLCAGTLIR</sequence>
<dbReference type="Proteomes" id="UP001500187">
    <property type="component" value="Unassembled WGS sequence"/>
</dbReference>
<evidence type="ECO:0000313" key="2">
    <source>
        <dbReference type="Proteomes" id="UP001500187"/>
    </source>
</evidence>
<comment type="caution">
    <text evidence="1">The sequence shown here is derived from an EMBL/GenBank/DDBJ whole genome shotgun (WGS) entry which is preliminary data.</text>
</comment>
<proteinExistence type="predicted"/>
<dbReference type="EMBL" id="BAABKP010000001">
    <property type="protein sequence ID" value="GAA4789674.1"/>
    <property type="molecule type" value="Genomic_DNA"/>
</dbReference>
<organism evidence="1 2">
    <name type="scientific">Rothia endophytica</name>
    <dbReference type="NCBI Taxonomy" id="1324766"/>
    <lineage>
        <taxon>Bacteria</taxon>
        <taxon>Bacillati</taxon>
        <taxon>Actinomycetota</taxon>
        <taxon>Actinomycetes</taxon>
        <taxon>Micrococcales</taxon>
        <taxon>Micrococcaceae</taxon>
        <taxon>Rothia</taxon>
    </lineage>
</organism>
<protein>
    <submittedName>
        <fullName evidence="1">Uncharacterized protein</fullName>
    </submittedName>
</protein>
<evidence type="ECO:0000313" key="1">
    <source>
        <dbReference type="EMBL" id="GAA4789674.1"/>
    </source>
</evidence>